<feature type="transmembrane region" description="Helical" evidence="2">
    <location>
        <begin position="162"/>
        <end position="183"/>
    </location>
</feature>
<name>A0AAD7XJL8_9STRA</name>
<organism evidence="3 4">
    <name type="scientific">Chrysophaeum taylorii</name>
    <dbReference type="NCBI Taxonomy" id="2483200"/>
    <lineage>
        <taxon>Eukaryota</taxon>
        <taxon>Sar</taxon>
        <taxon>Stramenopiles</taxon>
        <taxon>Ochrophyta</taxon>
        <taxon>Pelagophyceae</taxon>
        <taxon>Pelagomonadales</taxon>
        <taxon>Pelagomonadaceae</taxon>
        <taxon>Chrysophaeum</taxon>
    </lineage>
</organism>
<feature type="transmembrane region" description="Helical" evidence="2">
    <location>
        <begin position="18"/>
        <end position="42"/>
    </location>
</feature>
<evidence type="ECO:0000313" key="4">
    <source>
        <dbReference type="Proteomes" id="UP001230188"/>
    </source>
</evidence>
<feature type="transmembrane region" description="Helical" evidence="2">
    <location>
        <begin position="195"/>
        <end position="216"/>
    </location>
</feature>
<keyword evidence="4" id="KW-1185">Reference proteome</keyword>
<feature type="transmembrane region" description="Helical" evidence="2">
    <location>
        <begin position="308"/>
        <end position="325"/>
    </location>
</feature>
<gene>
    <name evidence="3" type="ORF">CTAYLR_001694</name>
</gene>
<dbReference type="Proteomes" id="UP001230188">
    <property type="component" value="Unassembled WGS sequence"/>
</dbReference>
<keyword evidence="2" id="KW-1133">Transmembrane helix</keyword>
<dbReference type="AlphaFoldDB" id="A0AAD7XJL8"/>
<evidence type="ECO:0000256" key="1">
    <source>
        <dbReference type="SAM" id="MobiDB-lite"/>
    </source>
</evidence>
<evidence type="ECO:0000313" key="3">
    <source>
        <dbReference type="EMBL" id="KAJ8598575.1"/>
    </source>
</evidence>
<feature type="transmembrane region" description="Helical" evidence="2">
    <location>
        <begin position="337"/>
        <end position="357"/>
    </location>
</feature>
<sequence length="411" mass="44482">MGCFLSCDDIQMRLAASIYLTLSVALVVADIVFDALVAALWWSKAGFLVYAEIAAILLLASGVLPAFVMAFKVLAEESYEDLQYAMLFFLLFASNCQLPFYLTYSLFAIWVGWAPPEQVLSGSSRQGHLLGLCKLMQFSLEACPQLWLQSYVSAYELFGSRIRVPAVVQISIALSALSIVSYFSKRLFENEESLCTYGLGLLILGAFLVSRVSAFVGAFVEFGIFGCAPAAAVLASRAALARTLETPQDLADDDDDWVISGYVFAVAAPALVPVGSGLATRADFVTPARKGAATVANAFHSKRGKLNMLLHASENTILLALLAILPSTRHSRADVSLTFLVLFGLAPMLAGILFYALSSCCCADDNDDDPNALPLPHHQSAREHYDDDDDDDSSFDVDISTLPPGRFDTEM</sequence>
<comment type="caution">
    <text evidence="3">The sequence shown here is derived from an EMBL/GenBank/DDBJ whole genome shotgun (WGS) entry which is preliminary data.</text>
</comment>
<protein>
    <submittedName>
        <fullName evidence="3">Uncharacterized protein</fullName>
    </submittedName>
</protein>
<accession>A0AAD7XJL8</accession>
<evidence type="ECO:0000256" key="2">
    <source>
        <dbReference type="SAM" id="Phobius"/>
    </source>
</evidence>
<feature type="compositionally biased region" description="Acidic residues" evidence="1">
    <location>
        <begin position="386"/>
        <end position="395"/>
    </location>
</feature>
<feature type="region of interest" description="Disordered" evidence="1">
    <location>
        <begin position="372"/>
        <end position="411"/>
    </location>
</feature>
<dbReference type="EMBL" id="JAQMWT010000670">
    <property type="protein sequence ID" value="KAJ8598575.1"/>
    <property type="molecule type" value="Genomic_DNA"/>
</dbReference>
<proteinExistence type="predicted"/>
<reference evidence="3" key="1">
    <citation type="submission" date="2023-01" db="EMBL/GenBank/DDBJ databases">
        <title>Metagenome sequencing of chrysophaentin producing Chrysophaeum taylorii.</title>
        <authorList>
            <person name="Davison J."/>
            <person name="Bewley C."/>
        </authorList>
    </citation>
    <scope>NUCLEOTIDE SEQUENCE</scope>
    <source>
        <strain evidence="3">NIES-1699</strain>
    </source>
</reference>
<feature type="transmembrane region" description="Helical" evidence="2">
    <location>
        <begin position="261"/>
        <end position="279"/>
    </location>
</feature>
<keyword evidence="2" id="KW-0472">Membrane</keyword>
<feature type="transmembrane region" description="Helical" evidence="2">
    <location>
        <begin position="87"/>
        <end position="113"/>
    </location>
</feature>
<keyword evidence="2" id="KW-0812">Transmembrane</keyword>
<feature type="transmembrane region" description="Helical" evidence="2">
    <location>
        <begin position="48"/>
        <end position="75"/>
    </location>
</feature>